<dbReference type="AlphaFoldDB" id="A0A814Z9X1"/>
<evidence type="ECO:0000259" key="14">
    <source>
        <dbReference type="PROSITE" id="PS50071"/>
    </source>
</evidence>
<dbReference type="FunFam" id="1.10.10.60:FF:000027">
    <property type="entry name" value="LIM/homeobox protein Lhx9"/>
    <property type="match status" value="1"/>
</dbReference>
<comment type="subcellular location">
    <subcellularLocation>
        <location evidence="1 9 11">Nucleus</location>
    </subcellularLocation>
</comment>
<keyword evidence="7 9" id="KW-0371">Homeobox</keyword>
<dbReference type="GO" id="GO:0046872">
    <property type="term" value="F:metal ion binding"/>
    <property type="evidence" value="ECO:0007669"/>
    <property type="project" value="UniProtKB-KW"/>
</dbReference>
<accession>A0A814Z9X1</accession>
<dbReference type="InterPro" id="IPR009057">
    <property type="entry name" value="Homeodomain-like_sf"/>
</dbReference>
<evidence type="ECO:0000256" key="9">
    <source>
        <dbReference type="PROSITE-ProRule" id="PRU00108"/>
    </source>
</evidence>
<sequence length="371" mass="42579">MDDESAANQVHTNKLTQLLLLDDIKNEKTFEMSDDEQNLCHICSACQIPIADQFYLRVGSKIFHESCLQCAVCQIALDKQQTCFFKGLQILCRQDYYKHFGNKCSKCGRHIQPSDWVRRAREHVYHLACFACNTCKRQLSTGEEFALQSSHVLCKTHFIDPNETNDGKDDTKQGKAKRVRTTFTEEQLQILQANFEVDSNPDGQDLERIAQITGLSKRVIQVWFQNTRARQKKVRDRKAPHEHHLHSHSHHCYISQETTHRRRNTRSTSSSSNSNKSGDTLTKRTTQIWFQNARARIKKKPCATTSSPPTYNALTNNNLNIVDTLHLSAEQHLDSKVNQQHLQWSPSHTSPGSSLIYDGENSNEEYSTGYI</sequence>
<dbReference type="Pfam" id="PF00412">
    <property type="entry name" value="LIM"/>
    <property type="match status" value="2"/>
</dbReference>
<name>A0A814Z9X1_ADIRI</name>
<evidence type="ECO:0000256" key="5">
    <source>
        <dbReference type="ARBA" id="ARBA00023038"/>
    </source>
</evidence>
<dbReference type="InterPro" id="IPR001356">
    <property type="entry name" value="HD"/>
</dbReference>
<evidence type="ECO:0000313" key="16">
    <source>
        <dbReference type="Proteomes" id="UP000663828"/>
    </source>
</evidence>
<dbReference type="EMBL" id="CAJNOR010002049">
    <property type="protein sequence ID" value="CAF1240031.1"/>
    <property type="molecule type" value="Genomic_DNA"/>
</dbReference>
<keyword evidence="5 10" id="KW-0440">LIM domain</keyword>
<keyword evidence="4 10" id="KW-0862">Zinc</keyword>
<evidence type="ECO:0000256" key="8">
    <source>
        <dbReference type="ARBA" id="ARBA00023242"/>
    </source>
</evidence>
<dbReference type="Pfam" id="PF00046">
    <property type="entry name" value="Homeodomain"/>
    <property type="match status" value="1"/>
</dbReference>
<reference evidence="15" key="1">
    <citation type="submission" date="2021-02" db="EMBL/GenBank/DDBJ databases">
        <authorList>
            <person name="Nowell W R."/>
        </authorList>
    </citation>
    <scope>NUCLEOTIDE SEQUENCE</scope>
</reference>
<evidence type="ECO:0008006" key="17">
    <source>
        <dbReference type="Google" id="ProtNLM"/>
    </source>
</evidence>
<dbReference type="PROSITE" id="PS50071">
    <property type="entry name" value="HOMEOBOX_2"/>
    <property type="match status" value="2"/>
</dbReference>
<dbReference type="Proteomes" id="UP000663828">
    <property type="component" value="Unassembled WGS sequence"/>
</dbReference>
<gene>
    <name evidence="15" type="ORF">XAT740_LOCUS25688</name>
</gene>
<keyword evidence="2 10" id="KW-0479">Metal-binding</keyword>
<feature type="compositionally biased region" description="Low complexity" evidence="12">
    <location>
        <begin position="266"/>
        <end position="275"/>
    </location>
</feature>
<keyword evidence="16" id="KW-1185">Reference proteome</keyword>
<feature type="domain" description="Homeobox" evidence="14">
    <location>
        <begin position="174"/>
        <end position="234"/>
    </location>
</feature>
<dbReference type="CDD" id="cd00086">
    <property type="entry name" value="homeodomain"/>
    <property type="match status" value="1"/>
</dbReference>
<evidence type="ECO:0000256" key="3">
    <source>
        <dbReference type="ARBA" id="ARBA00022737"/>
    </source>
</evidence>
<dbReference type="GO" id="GO:0000981">
    <property type="term" value="F:DNA-binding transcription factor activity, RNA polymerase II-specific"/>
    <property type="evidence" value="ECO:0007669"/>
    <property type="project" value="InterPro"/>
</dbReference>
<dbReference type="InterPro" id="IPR017970">
    <property type="entry name" value="Homeobox_CS"/>
</dbReference>
<keyword evidence="3" id="KW-0677">Repeat</keyword>
<dbReference type="PANTHER" id="PTHR24208:SF127">
    <property type="entry name" value="LIM_HOMEOBOX PROTEIN AWH"/>
    <property type="match status" value="1"/>
</dbReference>
<dbReference type="PROSITE" id="PS00027">
    <property type="entry name" value="HOMEOBOX_1"/>
    <property type="match status" value="1"/>
</dbReference>
<evidence type="ECO:0000256" key="11">
    <source>
        <dbReference type="RuleBase" id="RU000682"/>
    </source>
</evidence>
<evidence type="ECO:0000259" key="13">
    <source>
        <dbReference type="PROSITE" id="PS50023"/>
    </source>
</evidence>
<dbReference type="GO" id="GO:0000977">
    <property type="term" value="F:RNA polymerase II transcription regulatory region sequence-specific DNA binding"/>
    <property type="evidence" value="ECO:0007669"/>
    <property type="project" value="TreeGrafter"/>
</dbReference>
<proteinExistence type="predicted"/>
<feature type="region of interest" description="Disordered" evidence="12">
    <location>
        <begin position="343"/>
        <end position="371"/>
    </location>
</feature>
<feature type="domain" description="LIM zinc-binding" evidence="13">
    <location>
        <begin position="102"/>
        <end position="164"/>
    </location>
</feature>
<organism evidence="15 16">
    <name type="scientific">Adineta ricciae</name>
    <name type="common">Rotifer</name>
    <dbReference type="NCBI Taxonomy" id="249248"/>
    <lineage>
        <taxon>Eukaryota</taxon>
        <taxon>Metazoa</taxon>
        <taxon>Spiralia</taxon>
        <taxon>Gnathifera</taxon>
        <taxon>Rotifera</taxon>
        <taxon>Eurotatoria</taxon>
        <taxon>Bdelloidea</taxon>
        <taxon>Adinetida</taxon>
        <taxon>Adinetidae</taxon>
        <taxon>Adineta</taxon>
    </lineage>
</organism>
<dbReference type="SMART" id="SM00132">
    <property type="entry name" value="LIM"/>
    <property type="match status" value="2"/>
</dbReference>
<feature type="region of interest" description="Disordered" evidence="12">
    <location>
        <begin position="231"/>
        <end position="285"/>
    </location>
</feature>
<dbReference type="SUPFAM" id="SSF46689">
    <property type="entry name" value="Homeodomain-like"/>
    <property type="match status" value="2"/>
</dbReference>
<evidence type="ECO:0000256" key="1">
    <source>
        <dbReference type="ARBA" id="ARBA00004123"/>
    </source>
</evidence>
<keyword evidence="6 9" id="KW-0238">DNA-binding</keyword>
<evidence type="ECO:0000256" key="7">
    <source>
        <dbReference type="ARBA" id="ARBA00023155"/>
    </source>
</evidence>
<comment type="caution">
    <text evidence="15">The sequence shown here is derived from an EMBL/GenBank/DDBJ whole genome shotgun (WGS) entry which is preliminary data.</text>
</comment>
<dbReference type="Gene3D" id="2.10.110.10">
    <property type="entry name" value="Cysteine Rich Protein"/>
    <property type="match status" value="2"/>
</dbReference>
<feature type="domain" description="LIM zinc-binding" evidence="13">
    <location>
        <begin position="41"/>
        <end position="101"/>
    </location>
</feature>
<dbReference type="PROSITE" id="PS00478">
    <property type="entry name" value="LIM_DOMAIN_1"/>
    <property type="match status" value="2"/>
</dbReference>
<dbReference type="SUPFAM" id="SSF57716">
    <property type="entry name" value="Glucocorticoid receptor-like (DNA-binding domain)"/>
    <property type="match status" value="1"/>
</dbReference>
<evidence type="ECO:0000256" key="12">
    <source>
        <dbReference type="SAM" id="MobiDB-lite"/>
    </source>
</evidence>
<keyword evidence="8 9" id="KW-0539">Nucleus</keyword>
<dbReference type="PROSITE" id="PS50023">
    <property type="entry name" value="LIM_DOMAIN_2"/>
    <property type="match status" value="2"/>
</dbReference>
<dbReference type="InterPro" id="IPR001781">
    <property type="entry name" value="Znf_LIM"/>
</dbReference>
<dbReference type="PANTHER" id="PTHR24208">
    <property type="entry name" value="LIM/HOMEOBOX PROTEIN LHX"/>
    <property type="match status" value="1"/>
</dbReference>
<dbReference type="SMART" id="SM00389">
    <property type="entry name" value="HOX"/>
    <property type="match status" value="1"/>
</dbReference>
<evidence type="ECO:0000313" key="15">
    <source>
        <dbReference type="EMBL" id="CAF1240031.1"/>
    </source>
</evidence>
<feature type="compositionally biased region" description="Basic residues" evidence="12">
    <location>
        <begin position="231"/>
        <end position="251"/>
    </location>
</feature>
<dbReference type="Gene3D" id="1.10.10.60">
    <property type="entry name" value="Homeodomain-like"/>
    <property type="match status" value="1"/>
</dbReference>
<feature type="compositionally biased region" description="Polar residues" evidence="12">
    <location>
        <begin position="276"/>
        <end position="285"/>
    </location>
</feature>
<evidence type="ECO:0000256" key="10">
    <source>
        <dbReference type="PROSITE-ProRule" id="PRU00125"/>
    </source>
</evidence>
<evidence type="ECO:0000256" key="6">
    <source>
        <dbReference type="ARBA" id="ARBA00023125"/>
    </source>
</evidence>
<dbReference type="CDD" id="cd09379">
    <property type="entry name" value="LIM2_AWH"/>
    <property type="match status" value="1"/>
</dbReference>
<evidence type="ECO:0000256" key="4">
    <source>
        <dbReference type="ARBA" id="ARBA00022833"/>
    </source>
</evidence>
<feature type="domain" description="Homeobox" evidence="14">
    <location>
        <begin position="281"/>
        <end position="300"/>
    </location>
</feature>
<feature type="compositionally biased region" description="Polar residues" evidence="12">
    <location>
        <begin position="343"/>
        <end position="353"/>
    </location>
</feature>
<evidence type="ECO:0000256" key="2">
    <source>
        <dbReference type="ARBA" id="ARBA00022723"/>
    </source>
</evidence>
<dbReference type="InterPro" id="IPR050453">
    <property type="entry name" value="LIM_Homeobox_TF"/>
</dbReference>
<protein>
    <recommendedName>
        <fullName evidence="17">LIM/homeobox protein Awh</fullName>
    </recommendedName>
</protein>
<feature type="DNA-binding region" description="Homeobox" evidence="9">
    <location>
        <begin position="176"/>
        <end position="235"/>
    </location>
</feature>
<feature type="DNA-binding region" description="Homeobox" evidence="9">
    <location>
        <begin position="283"/>
        <end position="301"/>
    </location>
</feature>
<dbReference type="GO" id="GO:0030182">
    <property type="term" value="P:neuron differentiation"/>
    <property type="evidence" value="ECO:0007669"/>
    <property type="project" value="TreeGrafter"/>
</dbReference>
<dbReference type="GO" id="GO:0005634">
    <property type="term" value="C:nucleus"/>
    <property type="evidence" value="ECO:0007669"/>
    <property type="project" value="UniProtKB-SubCell"/>
</dbReference>